<dbReference type="RefSeq" id="WP_121906398.1">
    <property type="nucleotide sequence ID" value="NZ_REFC01000011.1"/>
</dbReference>
<feature type="signal peptide" evidence="1">
    <location>
        <begin position="1"/>
        <end position="21"/>
    </location>
</feature>
<dbReference type="EMBL" id="REFC01000011">
    <property type="protein sequence ID" value="RMA66400.1"/>
    <property type="molecule type" value="Genomic_DNA"/>
</dbReference>
<gene>
    <name evidence="2" type="ORF">BXY75_0824</name>
</gene>
<dbReference type="Proteomes" id="UP000271339">
    <property type="component" value="Unassembled WGS sequence"/>
</dbReference>
<reference evidence="2 3" key="1">
    <citation type="submission" date="2018-10" db="EMBL/GenBank/DDBJ databases">
        <title>Genomic Encyclopedia of Archaeal and Bacterial Type Strains, Phase II (KMG-II): from individual species to whole genera.</title>
        <authorList>
            <person name="Goeker M."/>
        </authorList>
    </citation>
    <scope>NUCLEOTIDE SEQUENCE [LARGE SCALE GENOMIC DNA]</scope>
    <source>
        <strain evidence="2 3">DSM 23424</strain>
    </source>
</reference>
<keyword evidence="1" id="KW-0732">Signal</keyword>
<name>A0A3L9Z2N0_9FLAO</name>
<evidence type="ECO:0000313" key="2">
    <source>
        <dbReference type="EMBL" id="RMA66400.1"/>
    </source>
</evidence>
<keyword evidence="3" id="KW-1185">Reference proteome</keyword>
<protein>
    <recommendedName>
        <fullName evidence="4">Outer membrane protein with beta-barrel domain</fullName>
    </recommendedName>
</protein>
<organism evidence="2 3">
    <name type="scientific">Ulvibacter antarcticus</name>
    <dbReference type="NCBI Taxonomy" id="442714"/>
    <lineage>
        <taxon>Bacteria</taxon>
        <taxon>Pseudomonadati</taxon>
        <taxon>Bacteroidota</taxon>
        <taxon>Flavobacteriia</taxon>
        <taxon>Flavobacteriales</taxon>
        <taxon>Flavobacteriaceae</taxon>
        <taxon>Ulvibacter</taxon>
    </lineage>
</organism>
<evidence type="ECO:0000256" key="1">
    <source>
        <dbReference type="SAM" id="SignalP"/>
    </source>
</evidence>
<feature type="chain" id="PRO_5018300425" description="Outer membrane protein with beta-barrel domain" evidence="1">
    <location>
        <begin position="22"/>
        <end position="293"/>
    </location>
</feature>
<evidence type="ECO:0000313" key="3">
    <source>
        <dbReference type="Proteomes" id="UP000271339"/>
    </source>
</evidence>
<comment type="caution">
    <text evidence="2">The sequence shown here is derived from an EMBL/GenBank/DDBJ whole genome shotgun (WGS) entry which is preliminary data.</text>
</comment>
<accession>A0A3L9Z2N0</accession>
<dbReference type="AlphaFoldDB" id="A0A3L9Z2N0"/>
<proteinExistence type="predicted"/>
<dbReference type="OrthoDB" id="1411114at2"/>
<evidence type="ECO:0008006" key="4">
    <source>
        <dbReference type="Google" id="ProtNLM"/>
    </source>
</evidence>
<sequence length="293" mass="32888">MKNLLSCTILALMLCVTTLQAQQEYTVDGKSYELYTEIEGPLTLLWNTVEGEYRYFSKKGNNIVELKNTKVDGRYQEEFKEALRLQTDDAKVSVANVNLTKPGLSAFVIKYNKAKDANYSHETKSIKLNTRLGVFAGASNSAYTTNDNNAITPVAGVDFEIVDNVRLKRHAMVFRFKQTFKNPDNNSAFTQFSLNYRFKIVKTQKFDLFINTKFLAYTYSKKEIPVQDPDTNIITIVDNSGGSFNTPAAFGIGADYAIGNGYITFSYNDIVAIGVDNNGEFPVDLTLGYKFNL</sequence>